<feature type="compositionally biased region" description="Basic and acidic residues" evidence="2">
    <location>
        <begin position="13"/>
        <end position="26"/>
    </location>
</feature>
<dbReference type="InterPro" id="IPR025295">
    <property type="entry name" value="eCIS_core_dom"/>
</dbReference>
<keyword evidence="1" id="KW-0175">Coiled coil</keyword>
<protein>
    <submittedName>
        <fullName evidence="4">DUF4157 domain-containing protein</fullName>
    </submittedName>
</protein>
<evidence type="ECO:0000313" key="5">
    <source>
        <dbReference type="Proteomes" id="UP000621455"/>
    </source>
</evidence>
<feature type="compositionally biased region" description="Polar residues" evidence="2">
    <location>
        <begin position="38"/>
        <end position="55"/>
    </location>
</feature>
<comment type="caution">
    <text evidence="4">The sequence shown here is derived from an EMBL/GenBank/DDBJ whole genome shotgun (WGS) entry which is preliminary data.</text>
</comment>
<evidence type="ECO:0000256" key="1">
    <source>
        <dbReference type="SAM" id="Coils"/>
    </source>
</evidence>
<accession>A0ABX0NFJ2</accession>
<dbReference type="RefSeq" id="WP_187363339.1">
    <property type="nucleotide sequence ID" value="NZ_WHJG01000015.1"/>
</dbReference>
<evidence type="ECO:0000259" key="3">
    <source>
        <dbReference type="Pfam" id="PF13699"/>
    </source>
</evidence>
<feature type="coiled-coil region" evidence="1">
    <location>
        <begin position="594"/>
        <end position="621"/>
    </location>
</feature>
<gene>
    <name evidence="4" type="ORF">F2P44_16095</name>
</gene>
<dbReference type="Proteomes" id="UP000621455">
    <property type="component" value="Unassembled WGS sequence"/>
</dbReference>
<feature type="domain" description="eCIS core" evidence="3">
    <location>
        <begin position="71"/>
        <end position="148"/>
    </location>
</feature>
<evidence type="ECO:0000256" key="2">
    <source>
        <dbReference type="SAM" id="MobiDB-lite"/>
    </source>
</evidence>
<dbReference type="EMBL" id="WHJG01000015">
    <property type="protein sequence ID" value="NHZ80783.1"/>
    <property type="molecule type" value="Genomic_DNA"/>
</dbReference>
<sequence>MQRKSTVSSPGDASEREADELAHKVMDGAAPAAAGQEQGKTIQTRQARSAQSTAGLDTGGAVDAASRGGAPLPQEVRSFFEPRFGHDFGQVRIHAGSEAARAARGVQARAYTFGSDIVFGGGEYAPATDDGKRLLAHELAHVIQQGAGGTPSIARQDTPYVSPYNEELARELFTRLNAQRTAEEAMSASGFRTRVGAVAAVFDRAGKRIATIERMNARGAAHAEQLVEAEIRSMIASGAQVNYTVLMIDQDPCPGTCSPLLKEWKDFTAAGSLRTVTPMRMSKVNPDLPVAAKTAYKDALLQSEVPFEPRTPPPDHMASLMTRGEHTRVRLPLAPNQGPAPAGVTPTANVAPGLEAAAAKALAAREEASAAKAMLDGLGEGVATQLVRVEGKQAWKAAAEAFSAMAMRATGRRLANAAIPVLGAAFSVPDVITGVKDIGHGDIVMGVGTVGVALVDIAAQGLHFTDEFTGGGGTVLAWTIQGWTAAMQMGWEAARVAARSAELSRYIREHNNQLPSHAKLVEFGLDDEDIMLLESDVRRATTPVPLTTAELAGRVRALITEIEAKGGANSRQAPQELVVERDKLGRLLAALERQAAAENDHAAAERDAANAKARQARLDQALRAQARERTVSPVKAAQTAMQVQASVPLLPMPGFATHGAQAADLGPFLSQPATPSFAGITFESAELRSTYFGRVRDTLLDNAARLASEHFPSEKVARFRKDVGVYVAALDQAIAAYTSKGSAEWLGVQEMKRLRDAADNADRSKFLR</sequence>
<feature type="region of interest" description="Disordered" evidence="2">
    <location>
        <begin position="1"/>
        <end position="70"/>
    </location>
</feature>
<reference evidence="4 5" key="1">
    <citation type="submission" date="2019-10" db="EMBL/GenBank/DDBJ databases">
        <title>Taxonomy of Antarctic Massilia spp.: description of Massilia rubra sp. nov., Massilia aquatica sp. nov., Massilia mucilaginosa sp. nov., Massilia frigida sp. nov. isolated from streams, lakes and regoliths.</title>
        <authorList>
            <person name="Holochova P."/>
            <person name="Sedlacek I."/>
            <person name="Kralova S."/>
            <person name="Maslanova I."/>
            <person name="Busse H.-J."/>
            <person name="Stankova E."/>
            <person name="Vrbovska V."/>
            <person name="Kovarovic V."/>
            <person name="Bartak M."/>
            <person name="Svec P."/>
            <person name="Pantucek R."/>
        </authorList>
    </citation>
    <scope>NUCLEOTIDE SEQUENCE [LARGE SCALE GENOMIC DNA]</scope>
    <source>
        <strain evidence="4 5">CCM 8695</strain>
    </source>
</reference>
<evidence type="ECO:0000313" key="4">
    <source>
        <dbReference type="EMBL" id="NHZ80783.1"/>
    </source>
</evidence>
<name>A0ABX0NFJ2_9BURK</name>
<proteinExistence type="predicted"/>
<dbReference type="Pfam" id="PF13699">
    <property type="entry name" value="eCIS_core"/>
    <property type="match status" value="1"/>
</dbReference>
<organism evidence="4 5">
    <name type="scientific">Massilia frigida</name>
    <dbReference type="NCBI Taxonomy" id="2609281"/>
    <lineage>
        <taxon>Bacteria</taxon>
        <taxon>Pseudomonadati</taxon>
        <taxon>Pseudomonadota</taxon>
        <taxon>Betaproteobacteria</taxon>
        <taxon>Burkholderiales</taxon>
        <taxon>Oxalobacteraceae</taxon>
        <taxon>Telluria group</taxon>
        <taxon>Massilia</taxon>
    </lineage>
</organism>
<feature type="compositionally biased region" description="Polar residues" evidence="2">
    <location>
        <begin position="1"/>
        <end position="11"/>
    </location>
</feature>
<keyword evidence="5" id="KW-1185">Reference proteome</keyword>